<keyword evidence="2 6" id="KW-0378">Hydrolase</keyword>
<dbReference type="InterPro" id="IPR000212">
    <property type="entry name" value="DNA_helicase_UvrD/REP"/>
</dbReference>
<dbReference type="GO" id="GO:0000725">
    <property type="term" value="P:recombinational repair"/>
    <property type="evidence" value="ECO:0007669"/>
    <property type="project" value="TreeGrafter"/>
</dbReference>
<feature type="binding site" evidence="6">
    <location>
        <begin position="23"/>
        <end position="30"/>
    </location>
    <ligand>
        <name>ATP</name>
        <dbReference type="ChEBI" id="CHEBI:30616"/>
    </ligand>
</feature>
<evidence type="ECO:0000256" key="4">
    <source>
        <dbReference type="ARBA" id="ARBA00022840"/>
    </source>
</evidence>
<accession>A0A839U9N0</accession>
<organism evidence="8 9">
    <name type="scientific">Phyllobacterium trifolii</name>
    <dbReference type="NCBI Taxonomy" id="300193"/>
    <lineage>
        <taxon>Bacteria</taxon>
        <taxon>Pseudomonadati</taxon>
        <taxon>Pseudomonadota</taxon>
        <taxon>Alphaproteobacteria</taxon>
        <taxon>Hyphomicrobiales</taxon>
        <taxon>Phyllobacteriaceae</taxon>
        <taxon>Phyllobacterium</taxon>
    </lineage>
</organism>
<sequence length="606" mass="66744">MPLDLSKGQKDVLAAAGHILVRGGPGSGKTTVSILKTGQYAADIRPTQRVLFLSFARATVSRVLEAIAEEKSLTPQARASIEVDTYHSFFWKTLKTHGYLSGLPRKLALLTPPAEAVAVSHITADYKAVSKLSDDEKAERTARINAELSVLAQTKGSICFNQFAPAVADLLEASTRLCSLIAAHYPVIVLDEFQDTNWDQWRVVKALGAHSTLLALADPEQRIFDFIGADPERLNHFVEAFEPKEFDLAGDNHRSKGTEISIFGNDILRGKFSKNAYEGVTFGTFASVEALALAKLKSETLAARTRLIETGRSDWSMAILVPTKKLTRVVSDAFRGPTGKLPAIIHDAAIDMEAAILGANIVAWLMQPKSTADRHIFVQLVADYHRGKNGNEASKTNIEKGASILKAYGRMTDFAARGRPLPATSIMVAMMDVYERALALKLSGDPDADWTAVRLLMENGDCKHLSEIGLETRNVRLLDRGTQLRQALSQDWRTFGEFRNAVAIVRAAFVQEHFSSRLKAERGVFVMNMHKAKGKQFDEVIIFEGWPIRAKGQIVSNSNRIVQQNDLANVGTEARQNFRVSVTRAKQRTTILTPKDNVCVLFSEGD</sequence>
<dbReference type="PANTHER" id="PTHR11070">
    <property type="entry name" value="UVRD / RECB / PCRA DNA HELICASE FAMILY MEMBER"/>
    <property type="match status" value="1"/>
</dbReference>
<evidence type="ECO:0000256" key="5">
    <source>
        <dbReference type="ARBA" id="ARBA00034923"/>
    </source>
</evidence>
<dbReference type="GO" id="GO:0043138">
    <property type="term" value="F:3'-5' DNA helicase activity"/>
    <property type="evidence" value="ECO:0007669"/>
    <property type="project" value="TreeGrafter"/>
</dbReference>
<gene>
    <name evidence="8" type="ORF">FHS21_003653</name>
</gene>
<keyword evidence="1 6" id="KW-0547">Nucleotide-binding</keyword>
<keyword evidence="3 6" id="KW-0347">Helicase</keyword>
<dbReference type="PROSITE" id="PS51198">
    <property type="entry name" value="UVRD_HELICASE_ATP_BIND"/>
    <property type="match status" value="1"/>
</dbReference>
<dbReference type="Pfam" id="PF00580">
    <property type="entry name" value="UvrD-helicase"/>
    <property type="match status" value="2"/>
</dbReference>
<dbReference type="GO" id="GO:0016787">
    <property type="term" value="F:hydrolase activity"/>
    <property type="evidence" value="ECO:0007669"/>
    <property type="project" value="UniProtKB-UniRule"/>
</dbReference>
<evidence type="ECO:0000259" key="7">
    <source>
        <dbReference type="PROSITE" id="PS51198"/>
    </source>
</evidence>
<dbReference type="GO" id="GO:0003677">
    <property type="term" value="F:DNA binding"/>
    <property type="evidence" value="ECO:0007669"/>
    <property type="project" value="InterPro"/>
</dbReference>
<evidence type="ECO:0000313" key="8">
    <source>
        <dbReference type="EMBL" id="MBB3147237.1"/>
    </source>
</evidence>
<evidence type="ECO:0000256" key="1">
    <source>
        <dbReference type="ARBA" id="ARBA00022741"/>
    </source>
</evidence>
<dbReference type="EMBL" id="JACHXN010000011">
    <property type="protein sequence ID" value="MBB3147237.1"/>
    <property type="molecule type" value="Genomic_DNA"/>
</dbReference>
<evidence type="ECO:0000256" key="2">
    <source>
        <dbReference type="ARBA" id="ARBA00022801"/>
    </source>
</evidence>
<feature type="domain" description="UvrD-like helicase ATP-binding" evidence="7">
    <location>
        <begin position="2"/>
        <end position="256"/>
    </location>
</feature>
<dbReference type="PANTHER" id="PTHR11070:SF2">
    <property type="entry name" value="ATP-DEPENDENT DNA HELICASE SRS2"/>
    <property type="match status" value="1"/>
</dbReference>
<keyword evidence="4 6" id="KW-0067">ATP-binding</keyword>
<keyword evidence="9" id="KW-1185">Reference proteome</keyword>
<dbReference type="SUPFAM" id="SSF52540">
    <property type="entry name" value="P-loop containing nucleoside triphosphate hydrolases"/>
    <property type="match status" value="1"/>
</dbReference>
<dbReference type="Proteomes" id="UP000554520">
    <property type="component" value="Unassembled WGS sequence"/>
</dbReference>
<dbReference type="InterPro" id="IPR027417">
    <property type="entry name" value="P-loop_NTPase"/>
</dbReference>
<proteinExistence type="predicted"/>
<dbReference type="Gene3D" id="3.40.50.300">
    <property type="entry name" value="P-loop containing nucleotide triphosphate hydrolases"/>
    <property type="match status" value="2"/>
</dbReference>
<dbReference type="GO" id="GO:0005524">
    <property type="term" value="F:ATP binding"/>
    <property type="evidence" value="ECO:0007669"/>
    <property type="project" value="UniProtKB-UniRule"/>
</dbReference>
<protein>
    <recommendedName>
        <fullName evidence="5">DNA 3'-5' helicase II</fullName>
    </recommendedName>
</protein>
<dbReference type="AlphaFoldDB" id="A0A839U9N0"/>
<dbReference type="RefSeq" id="WP_183663361.1">
    <property type="nucleotide sequence ID" value="NZ_JACHXN010000011.1"/>
</dbReference>
<dbReference type="InterPro" id="IPR014016">
    <property type="entry name" value="UvrD-like_ATP-bd"/>
</dbReference>
<name>A0A839U9N0_9HYPH</name>
<evidence type="ECO:0000313" key="9">
    <source>
        <dbReference type="Proteomes" id="UP000554520"/>
    </source>
</evidence>
<evidence type="ECO:0000256" key="6">
    <source>
        <dbReference type="PROSITE-ProRule" id="PRU00560"/>
    </source>
</evidence>
<reference evidence="8 9" key="1">
    <citation type="submission" date="2020-08" db="EMBL/GenBank/DDBJ databases">
        <title>Genomic Encyclopedia of Type Strains, Phase III (KMG-III): the genomes of soil and plant-associated and newly described type strains.</title>
        <authorList>
            <person name="Whitman W."/>
        </authorList>
    </citation>
    <scope>NUCLEOTIDE SEQUENCE [LARGE SCALE GENOMIC DNA]</scope>
    <source>
        <strain evidence="8 9">CECT 7015</strain>
    </source>
</reference>
<comment type="caution">
    <text evidence="8">The sequence shown here is derived from an EMBL/GenBank/DDBJ whole genome shotgun (WGS) entry which is preliminary data.</text>
</comment>
<dbReference type="Gene3D" id="1.10.486.10">
    <property type="entry name" value="PCRA, domain 4"/>
    <property type="match status" value="1"/>
</dbReference>
<evidence type="ECO:0000256" key="3">
    <source>
        <dbReference type="ARBA" id="ARBA00022806"/>
    </source>
</evidence>